<dbReference type="EMBL" id="JAMTCO010000008">
    <property type="protein sequence ID" value="MCP2271017.1"/>
    <property type="molecule type" value="Genomic_DNA"/>
</dbReference>
<evidence type="ECO:0000256" key="2">
    <source>
        <dbReference type="SAM" id="Phobius"/>
    </source>
</evidence>
<gene>
    <name evidence="3" type="ORF">LV75_003529</name>
</gene>
<keyword evidence="2" id="KW-0812">Transmembrane</keyword>
<feature type="region of interest" description="Disordered" evidence="1">
    <location>
        <begin position="329"/>
        <end position="376"/>
    </location>
</feature>
<feature type="transmembrane region" description="Helical" evidence="2">
    <location>
        <begin position="271"/>
        <end position="292"/>
    </location>
</feature>
<keyword evidence="2" id="KW-0472">Membrane</keyword>
<protein>
    <submittedName>
        <fullName evidence="3">Uncharacterized protein</fullName>
    </submittedName>
</protein>
<keyword evidence="4" id="KW-1185">Reference proteome</keyword>
<keyword evidence="2" id="KW-1133">Transmembrane helix</keyword>
<feature type="transmembrane region" description="Helical" evidence="2">
    <location>
        <begin position="237"/>
        <end position="259"/>
    </location>
</feature>
<evidence type="ECO:0000256" key="1">
    <source>
        <dbReference type="SAM" id="MobiDB-lite"/>
    </source>
</evidence>
<accession>A0ABT1IEF6</accession>
<feature type="compositionally biased region" description="Pro residues" evidence="1">
    <location>
        <begin position="332"/>
        <end position="342"/>
    </location>
</feature>
<feature type="transmembrane region" description="Helical" evidence="2">
    <location>
        <begin position="304"/>
        <end position="322"/>
    </location>
</feature>
<evidence type="ECO:0000313" key="4">
    <source>
        <dbReference type="Proteomes" id="UP001205185"/>
    </source>
</evidence>
<dbReference type="Proteomes" id="UP001205185">
    <property type="component" value="Unassembled WGS sequence"/>
</dbReference>
<feature type="compositionally biased region" description="Basic residues" evidence="1">
    <location>
        <begin position="343"/>
        <end position="355"/>
    </location>
</feature>
<name>A0ABT1IEF6_9PSEU</name>
<sequence length="376" mass="40263">MRGAGVVRFVAAVLAGAAVCASMGSLLRFTKAEHMPAAVSIELRDHAAVGPVPPVRFLVTITGVNPVERRINATVTVKATEYEDRPVFVDSDGRPVVDPKTGELRAEFADLNLTVTLYGTWLDDAVVSYPLAKVLAPSTLTSGVSVAIPAEVDPSRFPNDLYSLDLSVTAFLPLQVGVTSADTQQHPTAAHGSIPVMFGVAVDNRLSQWDFDTDMPVTNSRGPTGLQDIAIVLGRGWTSWLFIYAVSLMPAIIGAAFAIRTRNRRGTAGDASAAMELAAALIALIALRQVFVPTDIAGLTRLDYLLGIQVLGVCWLMASIYLRDPATHEPPLIEPQPPTTPPPRRRPSRLPRGHAPRPPDGAQRPPSAQRRPGRLS</sequence>
<organism evidence="3 4">
    <name type="scientific">Actinokineospora diospyrosa</name>
    <dbReference type="NCBI Taxonomy" id="103728"/>
    <lineage>
        <taxon>Bacteria</taxon>
        <taxon>Bacillati</taxon>
        <taxon>Actinomycetota</taxon>
        <taxon>Actinomycetes</taxon>
        <taxon>Pseudonocardiales</taxon>
        <taxon>Pseudonocardiaceae</taxon>
        <taxon>Actinokineospora</taxon>
    </lineage>
</organism>
<evidence type="ECO:0000313" key="3">
    <source>
        <dbReference type="EMBL" id="MCP2271017.1"/>
    </source>
</evidence>
<proteinExistence type="predicted"/>
<comment type="caution">
    <text evidence="3">The sequence shown here is derived from an EMBL/GenBank/DDBJ whole genome shotgun (WGS) entry which is preliminary data.</text>
</comment>
<reference evidence="3 4" key="1">
    <citation type="submission" date="2022-06" db="EMBL/GenBank/DDBJ databases">
        <title>Genomic Encyclopedia of Archaeal and Bacterial Type Strains, Phase II (KMG-II): from individual species to whole genera.</title>
        <authorList>
            <person name="Goeker M."/>
        </authorList>
    </citation>
    <scope>NUCLEOTIDE SEQUENCE [LARGE SCALE GENOMIC DNA]</scope>
    <source>
        <strain evidence="3 4">DSM 44255</strain>
    </source>
</reference>